<comment type="caution">
    <text evidence="7">The sequence shown here is derived from an EMBL/GenBank/DDBJ whole genome shotgun (WGS) entry which is preliminary data.</text>
</comment>
<dbReference type="InterPro" id="IPR002731">
    <property type="entry name" value="ATPase_BadF"/>
</dbReference>
<proteinExistence type="inferred from homology"/>
<dbReference type="Gene3D" id="3.30.420.40">
    <property type="match status" value="2"/>
</dbReference>
<protein>
    <recommendedName>
        <fullName evidence="3">N-acetyl-D-glucosamine kinase</fullName>
        <ecNumber evidence="2">2.7.1.59</ecNumber>
    </recommendedName>
    <alternativeName>
        <fullName evidence="4">GlcNAc kinase</fullName>
    </alternativeName>
</protein>
<evidence type="ECO:0000256" key="5">
    <source>
        <dbReference type="SAM" id="MobiDB-lite"/>
    </source>
</evidence>
<accession>A0A836BZD0</accession>
<dbReference type="PANTHER" id="PTHR43190">
    <property type="entry name" value="N-ACETYL-D-GLUCOSAMINE KINASE"/>
    <property type="match status" value="1"/>
</dbReference>
<feature type="compositionally biased region" description="Low complexity" evidence="5">
    <location>
        <begin position="359"/>
        <end position="369"/>
    </location>
</feature>
<dbReference type="EMBL" id="JAEHOE010000035">
    <property type="protein sequence ID" value="KAG2493812.1"/>
    <property type="molecule type" value="Genomic_DNA"/>
</dbReference>
<sequence length="376" mass="38674">MAGHPAALIVGVEAVDGNVACAVVNAVDARVLARRQVASVLTWDISALSHADTASASILAVVTECLAGVPSAQGGWAGVIAICVATTAVDLGGEEAEAALRAAFRTRLPDAVKVLVYNSGAAALASGTGGPLLGCALVAGIESSRAYGAMSDRRTAAASGWGPVFSDGGCAYDLGMRALSAVSRAQDGRGADTLLVNAVCRHLGVQRTEELIRWARNHATIPARVSGVAGLAGVVLDCASRGDTVADALLRHATGELLRAAKAVATKLGLDRSRQPFNLVLTGPMLKDGTLFMQYLLEVLKDGLPNADVIYPQGDGAEAAAWLALYLLDPQRPMPQLRRGLSGQSPGPAAKRRRPPSPFRRSTSAPAPRQLCGPPA</sequence>
<dbReference type="Proteomes" id="UP000612055">
    <property type="component" value="Unassembled WGS sequence"/>
</dbReference>
<evidence type="ECO:0000313" key="8">
    <source>
        <dbReference type="Proteomes" id="UP000612055"/>
    </source>
</evidence>
<dbReference type="InterPro" id="IPR052519">
    <property type="entry name" value="Euk-type_GlcNAc_Kinase"/>
</dbReference>
<dbReference type="EC" id="2.7.1.59" evidence="2"/>
<feature type="region of interest" description="Disordered" evidence="5">
    <location>
        <begin position="335"/>
        <end position="376"/>
    </location>
</feature>
<dbReference type="OrthoDB" id="311172at2759"/>
<dbReference type="Pfam" id="PF01869">
    <property type="entry name" value="BcrAD_BadFG"/>
    <property type="match status" value="1"/>
</dbReference>
<dbReference type="AlphaFoldDB" id="A0A836BZD0"/>
<evidence type="ECO:0000256" key="4">
    <source>
        <dbReference type="ARBA" id="ARBA00031123"/>
    </source>
</evidence>
<evidence type="ECO:0000313" key="7">
    <source>
        <dbReference type="EMBL" id="KAG2493812.1"/>
    </source>
</evidence>
<evidence type="ECO:0000256" key="2">
    <source>
        <dbReference type="ARBA" id="ARBA00012122"/>
    </source>
</evidence>
<dbReference type="PANTHER" id="PTHR43190:SF3">
    <property type="entry name" value="N-ACETYL-D-GLUCOSAMINE KINASE"/>
    <property type="match status" value="1"/>
</dbReference>
<reference evidence="7" key="1">
    <citation type="journal article" date="2020" name="bioRxiv">
        <title>Comparative genomics of Chlamydomonas.</title>
        <authorList>
            <person name="Craig R.J."/>
            <person name="Hasan A.R."/>
            <person name="Ness R.W."/>
            <person name="Keightley P.D."/>
        </authorList>
    </citation>
    <scope>NUCLEOTIDE SEQUENCE</scope>
    <source>
        <strain evidence="7">CCAP 11/70</strain>
    </source>
</reference>
<evidence type="ECO:0000256" key="1">
    <source>
        <dbReference type="ARBA" id="ARBA00006198"/>
    </source>
</evidence>
<organism evidence="7 8">
    <name type="scientific">Edaphochlamys debaryana</name>
    <dbReference type="NCBI Taxonomy" id="47281"/>
    <lineage>
        <taxon>Eukaryota</taxon>
        <taxon>Viridiplantae</taxon>
        <taxon>Chlorophyta</taxon>
        <taxon>core chlorophytes</taxon>
        <taxon>Chlorophyceae</taxon>
        <taxon>CS clade</taxon>
        <taxon>Chlamydomonadales</taxon>
        <taxon>Chlamydomonadales incertae sedis</taxon>
        <taxon>Edaphochlamys</taxon>
    </lineage>
</organism>
<dbReference type="SUPFAM" id="SSF53067">
    <property type="entry name" value="Actin-like ATPase domain"/>
    <property type="match status" value="1"/>
</dbReference>
<dbReference type="InterPro" id="IPR043129">
    <property type="entry name" value="ATPase_NBD"/>
</dbReference>
<evidence type="ECO:0000256" key="3">
    <source>
        <dbReference type="ARBA" id="ARBA00014974"/>
    </source>
</evidence>
<comment type="similarity">
    <text evidence="1">Belongs to the eukaryotic-type N-acetylglucosamine kinase family.</text>
</comment>
<dbReference type="GO" id="GO:0045127">
    <property type="term" value="F:N-acetylglucosamine kinase activity"/>
    <property type="evidence" value="ECO:0007669"/>
    <property type="project" value="UniProtKB-EC"/>
</dbReference>
<gene>
    <name evidence="7" type="ORF">HYH03_008031</name>
</gene>
<keyword evidence="8" id="KW-1185">Reference proteome</keyword>
<feature type="domain" description="ATPase BadF/BadG/BcrA/BcrD type" evidence="6">
    <location>
        <begin position="99"/>
        <end position="324"/>
    </location>
</feature>
<evidence type="ECO:0000259" key="6">
    <source>
        <dbReference type="Pfam" id="PF01869"/>
    </source>
</evidence>
<name>A0A836BZD0_9CHLO</name>